<evidence type="ECO:0000313" key="2">
    <source>
        <dbReference type="Proteomes" id="UP000011599"/>
    </source>
</evidence>
<name>L9VS11_9EURY</name>
<protein>
    <submittedName>
        <fullName evidence="1">Uncharacterized protein</fullName>
    </submittedName>
</protein>
<reference evidence="1 2" key="1">
    <citation type="journal article" date="2014" name="PLoS Genet.">
        <title>Phylogenetically driven sequencing of extremely halophilic archaea reveals strategies for static and dynamic osmo-response.</title>
        <authorList>
            <person name="Becker E.A."/>
            <person name="Seitzer P.M."/>
            <person name="Tritt A."/>
            <person name="Larsen D."/>
            <person name="Krusor M."/>
            <person name="Yao A.I."/>
            <person name="Wu D."/>
            <person name="Madern D."/>
            <person name="Eisen J.A."/>
            <person name="Darling A.E."/>
            <person name="Facciotti M.T."/>
        </authorList>
    </citation>
    <scope>NUCLEOTIDE SEQUENCE [LARGE SCALE GENOMIC DNA]</scope>
    <source>
        <strain evidence="1 2">GA33</strain>
    </source>
</reference>
<keyword evidence="2" id="KW-1185">Reference proteome</keyword>
<sequence length="285" mass="32484">MTSELQLDFDVDPESQIELLAEIVREEYPPAKVRDVEEVIAVDGGPIDYLGWLALEDYEEHCFFYKDEEPDQQALRWLLSISPQQSDMPQLKRFLRQSYESYAESDHGVVIEISDTFLPGSTPKANIGFYHNPITDDVNSGIVTTPVNQQKEILADVSKLVPARDLETFVLNTARTLRTELRKDAERHTLEGDVSSILEQDPNFRRETVRDLPQGIHPGYVGTEVELWQKPVSRIDYLDGAQGFVQIWMPIADDDVCLLSVTRGEFNRESAIDEVRSTLSNKIQQ</sequence>
<evidence type="ECO:0000313" key="1">
    <source>
        <dbReference type="EMBL" id="ELY39013.1"/>
    </source>
</evidence>
<organism evidence="1 2">
    <name type="scientific">Natronorubrum tibetense GA33</name>
    <dbReference type="NCBI Taxonomy" id="1114856"/>
    <lineage>
        <taxon>Archaea</taxon>
        <taxon>Methanobacteriati</taxon>
        <taxon>Methanobacteriota</taxon>
        <taxon>Stenosarchaea group</taxon>
        <taxon>Halobacteria</taxon>
        <taxon>Halobacteriales</taxon>
        <taxon>Natrialbaceae</taxon>
        <taxon>Natronorubrum</taxon>
    </lineage>
</organism>
<proteinExistence type="predicted"/>
<dbReference type="STRING" id="1114856.GCA_000383975_04415"/>
<dbReference type="Proteomes" id="UP000011599">
    <property type="component" value="Unassembled WGS sequence"/>
</dbReference>
<accession>L9VS11</accession>
<dbReference type="AlphaFoldDB" id="L9VS11"/>
<comment type="caution">
    <text evidence="1">The sequence shown here is derived from an EMBL/GenBank/DDBJ whole genome shotgun (WGS) entry which is preliminary data.</text>
</comment>
<dbReference type="OrthoDB" id="350495at2157"/>
<dbReference type="RefSeq" id="WP_006091340.1">
    <property type="nucleotide sequence ID" value="NZ_AOHW01000040.1"/>
</dbReference>
<gene>
    <name evidence="1" type="ORF">C496_16517</name>
</gene>
<dbReference type="eggNOG" id="ENOG502N5S7">
    <property type="taxonomic scope" value="Archaea"/>
</dbReference>
<dbReference type="PATRIC" id="fig|1114856.3.peg.3415"/>
<dbReference type="EMBL" id="AOHW01000040">
    <property type="protein sequence ID" value="ELY39013.1"/>
    <property type="molecule type" value="Genomic_DNA"/>
</dbReference>